<evidence type="ECO:0000256" key="2">
    <source>
        <dbReference type="PIRNR" id="PIRNR005646"/>
    </source>
</evidence>
<dbReference type="PANTHER" id="PTHR43105">
    <property type="entry name" value="RESPIRATORY NITRATE REDUCTASE"/>
    <property type="match status" value="1"/>
</dbReference>
<dbReference type="PANTHER" id="PTHR43105:SF14">
    <property type="entry name" value="FORMATE DEHYDROGENASE H"/>
    <property type="match status" value="1"/>
</dbReference>
<dbReference type="OrthoDB" id="23466at2157"/>
<dbReference type="Proteomes" id="UP000002408">
    <property type="component" value="Chromosome"/>
</dbReference>
<evidence type="ECO:0000313" key="5">
    <source>
        <dbReference type="Proteomes" id="UP000002408"/>
    </source>
</evidence>
<dbReference type="KEGG" id="mbn:Mboo_1471"/>
<comment type="catalytic activity">
    <reaction evidence="2">
        <text>N-formylmethanofuran + 2 oxidized [2Fe-2S]-[ferredoxin] + H2O = methanofuran + 2 reduced [2Fe-2S]-[ferredoxin] + CO2 + H(+)</text>
        <dbReference type="Rhea" id="RHEA:19841"/>
        <dbReference type="Rhea" id="RHEA-COMP:10000"/>
        <dbReference type="Rhea" id="RHEA-COMP:10001"/>
        <dbReference type="ChEBI" id="CHEBI:15377"/>
        <dbReference type="ChEBI" id="CHEBI:15378"/>
        <dbReference type="ChEBI" id="CHEBI:16526"/>
        <dbReference type="ChEBI" id="CHEBI:33737"/>
        <dbReference type="ChEBI" id="CHEBI:33738"/>
        <dbReference type="ChEBI" id="CHEBI:57727"/>
        <dbReference type="ChEBI" id="CHEBI:58151"/>
    </reaction>
</comment>
<comment type="similarity">
    <text evidence="2">Belongs to the FwdB family.</text>
</comment>
<dbReference type="eggNOG" id="arCOG01499">
    <property type="taxonomic scope" value="Archaea"/>
</dbReference>
<dbReference type="NCBIfam" id="TIGR03129">
    <property type="entry name" value="one_C_dehyd_B"/>
    <property type="match status" value="1"/>
</dbReference>
<accession>A7I8C8</accession>
<proteinExistence type="inferred from homology"/>
<dbReference type="InterPro" id="IPR016457">
    <property type="entry name" value="Formylmethanofuran_DH_bsu"/>
</dbReference>
<dbReference type="GO" id="GO:0018493">
    <property type="term" value="F:formylmethanofuran dehydrogenase activity"/>
    <property type="evidence" value="ECO:0007669"/>
    <property type="project" value="UniProtKB-UniRule"/>
</dbReference>
<protein>
    <recommendedName>
        <fullName evidence="2">formylmethanofuran dehydrogenase subunit B</fullName>
        <ecNumber evidence="2">1.2.7.12</ecNumber>
    </recommendedName>
</protein>
<dbReference type="InterPro" id="IPR006656">
    <property type="entry name" value="Mopterin_OxRdtase"/>
</dbReference>
<dbReference type="HOGENOM" id="CLU_034348_0_0_2"/>
<comment type="function">
    <text evidence="2">Catalyzes the reversible oxidation of CO(2) and methanofuran (MFR) to N-formylmethanofuran (CHO-MFR). This enzyme is oxygen-labile.</text>
</comment>
<dbReference type="RefSeq" id="WP_012107027.1">
    <property type="nucleotide sequence ID" value="NC_009712.1"/>
</dbReference>
<feature type="domain" description="Molybdopterin oxidoreductase" evidence="3">
    <location>
        <begin position="57"/>
        <end position="263"/>
    </location>
</feature>
<dbReference type="Gene3D" id="3.40.228.10">
    <property type="entry name" value="Dimethylsulfoxide Reductase, domain 2"/>
    <property type="match status" value="1"/>
</dbReference>
<dbReference type="GO" id="GO:0003954">
    <property type="term" value="F:NADH dehydrogenase activity"/>
    <property type="evidence" value="ECO:0007669"/>
    <property type="project" value="TreeGrafter"/>
</dbReference>
<dbReference type="EC" id="1.2.7.12" evidence="2"/>
<dbReference type="AlphaFoldDB" id="A7I8C8"/>
<organism evidence="4 5">
    <name type="scientific">Methanoregula boonei (strain DSM 21154 / JCM 14090 / 6A8)</name>
    <dbReference type="NCBI Taxonomy" id="456442"/>
    <lineage>
        <taxon>Archaea</taxon>
        <taxon>Methanobacteriati</taxon>
        <taxon>Methanobacteriota</taxon>
        <taxon>Stenosarchaea group</taxon>
        <taxon>Methanomicrobia</taxon>
        <taxon>Methanomicrobiales</taxon>
        <taxon>Methanoregulaceae</taxon>
        <taxon>Methanoregula</taxon>
    </lineage>
</organism>
<dbReference type="CDD" id="cd02761">
    <property type="entry name" value="MopB_FmdB-FwdB"/>
    <property type="match status" value="1"/>
</dbReference>
<dbReference type="InterPro" id="IPR050123">
    <property type="entry name" value="Prok_molybdopt-oxidoreductase"/>
</dbReference>
<evidence type="ECO:0000313" key="4">
    <source>
        <dbReference type="EMBL" id="ABS55989.1"/>
    </source>
</evidence>
<dbReference type="GO" id="GO:0019386">
    <property type="term" value="P:methanogenesis, from carbon dioxide"/>
    <property type="evidence" value="ECO:0007669"/>
    <property type="project" value="UniProtKB-UniRule"/>
</dbReference>
<gene>
    <name evidence="4" type="ordered locus">Mboo_1471</name>
</gene>
<dbReference type="GO" id="GO:0022904">
    <property type="term" value="P:respiratory electron transport chain"/>
    <property type="evidence" value="ECO:0007669"/>
    <property type="project" value="TreeGrafter"/>
</dbReference>
<dbReference type="EMBL" id="CP000780">
    <property type="protein sequence ID" value="ABS55989.1"/>
    <property type="molecule type" value="Genomic_DNA"/>
</dbReference>
<dbReference type="Gene3D" id="3.40.50.740">
    <property type="match status" value="1"/>
</dbReference>
<comment type="pathway">
    <text evidence="2">One-carbon metabolism; methanogenesis from CO(2); 5,10-methenyl-5,6,7,8-tetrahydromethanopterin from CO(2): step 1/3.</text>
</comment>
<dbReference type="GeneID" id="5409853"/>
<dbReference type="Pfam" id="PF00384">
    <property type="entry name" value="Molybdopterin"/>
    <property type="match status" value="1"/>
</dbReference>
<evidence type="ECO:0000256" key="1">
    <source>
        <dbReference type="ARBA" id="ARBA00023002"/>
    </source>
</evidence>
<reference evidence="5" key="1">
    <citation type="journal article" date="2015" name="Microbiology">
        <title>Genome of Methanoregula boonei 6A8 reveals adaptations to oligotrophic peatland environments.</title>
        <authorList>
            <person name="Braeuer S."/>
            <person name="Cadillo-Quiroz H."/>
            <person name="Kyrpides N."/>
            <person name="Woyke T."/>
            <person name="Goodwin L."/>
            <person name="Detter C."/>
            <person name="Podell S."/>
            <person name="Yavitt J.B."/>
            <person name="Zinder S.H."/>
        </authorList>
    </citation>
    <scope>NUCLEOTIDE SEQUENCE [LARGE SCALE GENOMIC DNA]</scope>
    <source>
        <strain evidence="5">DSM 21154 / JCM 14090 / 6A8</strain>
    </source>
</reference>
<dbReference type="SUPFAM" id="SSF53706">
    <property type="entry name" value="Formate dehydrogenase/DMSO reductase, domains 1-3"/>
    <property type="match status" value="1"/>
</dbReference>
<dbReference type="GO" id="GO:0016020">
    <property type="term" value="C:membrane"/>
    <property type="evidence" value="ECO:0007669"/>
    <property type="project" value="TreeGrafter"/>
</dbReference>
<dbReference type="PIRSF" id="PIRSF005646">
    <property type="entry name" value="FwdB"/>
    <property type="match status" value="1"/>
</dbReference>
<keyword evidence="2" id="KW-0712">Selenocysteine</keyword>
<keyword evidence="1 2" id="KW-0560">Oxidoreductase</keyword>
<evidence type="ECO:0000259" key="3">
    <source>
        <dbReference type="Pfam" id="PF00384"/>
    </source>
</evidence>
<keyword evidence="2" id="KW-0484">Methanogenesis</keyword>
<sequence>MPKLIKNVGCPYCGSSCDDIEVLVSDDETQIIDVHNACIIGNNLFHHANDPTRPRLPRMRQPDGSMKEIPYPEAIDWMAKTMLAAKKPLIYGFGSTNCEGMSAVARIAEKSGAVLDNCATICHGPSFLAIFDNGYPSCTLGEAKNRADVVVFWGCNPMHAHPRHTSRYSIFPRGYFTQKGQMQRTVISVDPRQTDTAKLADIHLMLDQGHDYELFDAFRTVMRGYDIPDVVAGIKKETIQEAVGIMKKARFVMIFFGMGCTHSDGRNHNVDHAISMVRDLNTFTKASIMAMRGHYNIAGPGQVWSWIFGFPYCIDLSKGTHAHMNPGETSSVDLAMRDEVDCFVNVGADAGAHFPIQAVQHLKKHPFIAVDPNFCMASEIADLHIPVRIAGVDEPGVVYRMDNVPIQFKAVIKGLPGVPSDEELFDMVYERMCELTNTQPIWLAAKEDRKHPSNISAVNEA</sequence>
<dbReference type="STRING" id="456442.Mboo_1471"/>
<keyword evidence="5" id="KW-1185">Reference proteome</keyword>
<name>A7I8C8_METB6</name>